<feature type="signal peptide" evidence="1">
    <location>
        <begin position="1"/>
        <end position="45"/>
    </location>
</feature>
<dbReference type="SUPFAM" id="SSF53850">
    <property type="entry name" value="Periplasmic binding protein-like II"/>
    <property type="match status" value="1"/>
</dbReference>
<organism evidence="2 3">
    <name type="scientific">Nocardioides hankookensis</name>
    <dbReference type="NCBI Taxonomy" id="443157"/>
    <lineage>
        <taxon>Bacteria</taxon>
        <taxon>Bacillati</taxon>
        <taxon>Actinomycetota</taxon>
        <taxon>Actinomycetes</taxon>
        <taxon>Propionibacteriales</taxon>
        <taxon>Nocardioidaceae</taxon>
        <taxon>Nocardioides</taxon>
    </lineage>
</organism>
<comment type="caution">
    <text evidence="2">The sequence shown here is derived from an EMBL/GenBank/DDBJ whole genome shotgun (WGS) entry which is preliminary data.</text>
</comment>
<evidence type="ECO:0000313" key="3">
    <source>
        <dbReference type="Proteomes" id="UP001596135"/>
    </source>
</evidence>
<feature type="chain" id="PRO_5045574873" evidence="1">
    <location>
        <begin position="46"/>
        <end position="445"/>
    </location>
</feature>
<dbReference type="EMBL" id="JBHSRJ010000001">
    <property type="protein sequence ID" value="MFC6041728.1"/>
    <property type="molecule type" value="Genomic_DNA"/>
</dbReference>
<reference evidence="3" key="1">
    <citation type="journal article" date="2019" name="Int. J. Syst. Evol. Microbiol.">
        <title>The Global Catalogue of Microorganisms (GCM) 10K type strain sequencing project: providing services to taxonomists for standard genome sequencing and annotation.</title>
        <authorList>
            <consortium name="The Broad Institute Genomics Platform"/>
            <consortium name="The Broad Institute Genome Sequencing Center for Infectious Disease"/>
            <person name="Wu L."/>
            <person name="Ma J."/>
        </authorList>
    </citation>
    <scope>NUCLEOTIDE SEQUENCE [LARGE SCALE GENOMIC DNA]</scope>
    <source>
        <strain evidence="3">CCUG 54522</strain>
    </source>
</reference>
<dbReference type="InterPro" id="IPR050490">
    <property type="entry name" value="Bact_solute-bd_prot1"/>
</dbReference>
<accession>A0ABW1LDG4</accession>
<dbReference type="Gene3D" id="3.40.190.10">
    <property type="entry name" value="Periplasmic binding protein-like II"/>
    <property type="match status" value="2"/>
</dbReference>
<keyword evidence="3" id="KW-1185">Reference proteome</keyword>
<evidence type="ECO:0000313" key="2">
    <source>
        <dbReference type="EMBL" id="MFC6041728.1"/>
    </source>
</evidence>
<dbReference type="InterPro" id="IPR006059">
    <property type="entry name" value="SBP"/>
</dbReference>
<dbReference type="PROSITE" id="PS51318">
    <property type="entry name" value="TAT"/>
    <property type="match status" value="1"/>
</dbReference>
<dbReference type="InterPro" id="IPR006311">
    <property type="entry name" value="TAT_signal"/>
</dbReference>
<dbReference type="Proteomes" id="UP001596135">
    <property type="component" value="Unassembled WGS sequence"/>
</dbReference>
<dbReference type="Pfam" id="PF01547">
    <property type="entry name" value="SBP_bac_1"/>
    <property type="match status" value="1"/>
</dbReference>
<keyword evidence="1" id="KW-0732">Signal</keyword>
<proteinExistence type="predicted"/>
<sequence>MSPRRSPLGQPIPPSVAATMAASRRRFLQGSLLGAGLLASPTLLAACGGSDSGGGTGAGSTVKFGINEAKGSGPAYDRLKSMADAYAKKSGATVDLNAVDHNTFQENLNNYLQGSPDDVFTWFAGYRMNQLAESGLISDVSEVWPIDGQGDSFKQAATASDGKQYFVPVGYYPWAVFYLKSTFEKKGYEPPTTLDELTTLMAKMQKDGVTPFAFADKDGWPAMGTFDILNMRINGFDFHMDLMAGEKDWDSSEVKQVFDTWKGLLPYHQSDPLGRTWQEAATSMGKGECGMYLLGTFVVDGIPDQEDDLDFFTFPELDSSIGATALDAPIDGFCVAAGGKNQDGAIEMMKWLGTAEAADAANKGNTPLIAANSGADTSVYSALQKKSAEVVGQATDIAQFLDRDTRSDFASTVMIPSLQKFLQDPDDIDGVTKSIQQQKVSIFGG</sequence>
<gene>
    <name evidence="2" type="ORF">ACFPYL_01495</name>
</gene>
<dbReference type="PANTHER" id="PTHR43649">
    <property type="entry name" value="ARABINOSE-BINDING PROTEIN-RELATED"/>
    <property type="match status" value="1"/>
</dbReference>
<name>A0ABW1LDG4_9ACTN</name>
<evidence type="ECO:0000256" key="1">
    <source>
        <dbReference type="SAM" id="SignalP"/>
    </source>
</evidence>
<dbReference type="RefSeq" id="WP_379149623.1">
    <property type="nucleotide sequence ID" value="NZ_JBHSRJ010000001.1"/>
</dbReference>
<protein>
    <submittedName>
        <fullName evidence="2">ABC transporter substrate-binding protein</fullName>
    </submittedName>
</protein>